<dbReference type="EMBL" id="CADCVG010000093">
    <property type="protein sequence ID" value="CAA9460170.1"/>
    <property type="molecule type" value="Genomic_DNA"/>
</dbReference>
<feature type="transmembrane region" description="Helical" evidence="6">
    <location>
        <begin position="37"/>
        <end position="57"/>
    </location>
</feature>
<reference evidence="7" key="1">
    <citation type="submission" date="2020-02" db="EMBL/GenBank/DDBJ databases">
        <authorList>
            <person name="Meier V. D."/>
        </authorList>
    </citation>
    <scope>NUCLEOTIDE SEQUENCE</scope>
    <source>
        <strain evidence="7">AVDCRST_MAG14</strain>
    </source>
</reference>
<accession>A0A6J4R050</accession>
<keyword evidence="6" id="KW-1003">Cell membrane</keyword>
<name>A0A6J4R050_9ACTN</name>
<proteinExistence type="inferred from homology"/>
<dbReference type="AlphaFoldDB" id="A0A6J4R050"/>
<evidence type="ECO:0000256" key="6">
    <source>
        <dbReference type="RuleBase" id="RU363041"/>
    </source>
</evidence>
<keyword evidence="4 6" id="KW-1133">Transmembrane helix</keyword>
<evidence type="ECO:0000256" key="3">
    <source>
        <dbReference type="ARBA" id="ARBA00022692"/>
    </source>
</evidence>
<evidence type="ECO:0000256" key="5">
    <source>
        <dbReference type="ARBA" id="ARBA00023136"/>
    </source>
</evidence>
<dbReference type="PANTHER" id="PTHR43701">
    <property type="entry name" value="MEMBRANE TRANSPORTER PROTEIN MJ0441-RELATED"/>
    <property type="match status" value="1"/>
</dbReference>
<dbReference type="Pfam" id="PF01925">
    <property type="entry name" value="TauE"/>
    <property type="match status" value="1"/>
</dbReference>
<feature type="transmembrane region" description="Helical" evidence="6">
    <location>
        <begin position="177"/>
        <end position="197"/>
    </location>
</feature>
<evidence type="ECO:0000256" key="1">
    <source>
        <dbReference type="ARBA" id="ARBA00004141"/>
    </source>
</evidence>
<dbReference type="InterPro" id="IPR002781">
    <property type="entry name" value="TM_pro_TauE-like"/>
</dbReference>
<comment type="subcellular location">
    <subcellularLocation>
        <location evidence="6">Cell membrane</location>
        <topology evidence="6">Multi-pass membrane protein</topology>
    </subcellularLocation>
    <subcellularLocation>
        <location evidence="1">Membrane</location>
        <topology evidence="1">Multi-pass membrane protein</topology>
    </subcellularLocation>
</comment>
<feature type="transmembrane region" description="Helical" evidence="6">
    <location>
        <begin position="204"/>
        <end position="220"/>
    </location>
</feature>
<protein>
    <recommendedName>
        <fullName evidence="6">Probable membrane transporter protein</fullName>
    </recommendedName>
</protein>
<keyword evidence="3 6" id="KW-0812">Transmembrane</keyword>
<feature type="transmembrane region" description="Helical" evidence="6">
    <location>
        <begin position="232"/>
        <end position="250"/>
    </location>
</feature>
<dbReference type="InterPro" id="IPR051598">
    <property type="entry name" value="TSUP/Inactive_protease-like"/>
</dbReference>
<comment type="similarity">
    <text evidence="2 6">Belongs to the 4-toluene sulfonate uptake permease (TSUP) (TC 2.A.102) family.</text>
</comment>
<dbReference type="PANTHER" id="PTHR43701:SF2">
    <property type="entry name" value="MEMBRANE TRANSPORTER PROTEIN YJNA-RELATED"/>
    <property type="match status" value="1"/>
</dbReference>
<feature type="transmembrane region" description="Helical" evidence="6">
    <location>
        <begin position="140"/>
        <end position="165"/>
    </location>
</feature>
<gene>
    <name evidence="7" type="ORF">AVDCRST_MAG14-2300</name>
</gene>
<keyword evidence="5 6" id="KW-0472">Membrane</keyword>
<evidence type="ECO:0000256" key="4">
    <source>
        <dbReference type="ARBA" id="ARBA00022989"/>
    </source>
</evidence>
<evidence type="ECO:0000313" key="7">
    <source>
        <dbReference type="EMBL" id="CAA9460170.1"/>
    </source>
</evidence>
<evidence type="ECO:0000256" key="2">
    <source>
        <dbReference type="ARBA" id="ARBA00009142"/>
    </source>
</evidence>
<dbReference type="GO" id="GO:0005886">
    <property type="term" value="C:plasma membrane"/>
    <property type="evidence" value="ECO:0007669"/>
    <property type="project" value="UniProtKB-SubCell"/>
</dbReference>
<organism evidence="7">
    <name type="scientific">uncultured Rubrobacteraceae bacterium</name>
    <dbReference type="NCBI Taxonomy" id="349277"/>
    <lineage>
        <taxon>Bacteria</taxon>
        <taxon>Bacillati</taxon>
        <taxon>Actinomycetota</taxon>
        <taxon>Rubrobacteria</taxon>
        <taxon>Rubrobacterales</taxon>
        <taxon>Rubrobacteraceae</taxon>
        <taxon>environmental samples</taxon>
    </lineage>
</organism>
<sequence length="256" mass="25937">MESLFQLLVLAVLGLFGGVLSGVAGVGGGIVFVPTLVYAAGWGIKEAVAASLVIVVFSSLSGTVRNARSEDPVEWRPALLLAASVAPASLIGVYISTISPTAVVQIAFSVILLALAYPTGRSRGSGPPVTGSKGLSRPLVSLYGAGIGTLSGLVGIGGGVVLVPLLMLGFGLSTKRAISTSLAVVFFTGIVASAGYIATGFSDLVSLAPLVVGAMIGAWLGVRLRDWLPEKAIRLGFAGFMVVTALRTLVDALDIL</sequence>